<dbReference type="PROSITE" id="PS00704">
    <property type="entry name" value="PROK_CO2_ANHYDRASE_1"/>
    <property type="match status" value="1"/>
</dbReference>
<dbReference type="KEGG" id="fal:FRAAL4724"/>
<feature type="transmembrane region" description="Helical" evidence="13">
    <location>
        <begin position="116"/>
        <end position="138"/>
    </location>
</feature>
<dbReference type="InterPro" id="IPR001765">
    <property type="entry name" value="Carbonic_anhydrase"/>
</dbReference>
<feature type="transmembrane region" description="Helical" evidence="13">
    <location>
        <begin position="358"/>
        <end position="387"/>
    </location>
</feature>
<feature type="transmembrane region" description="Helical" evidence="13">
    <location>
        <begin position="227"/>
        <end position="245"/>
    </location>
</feature>
<dbReference type="InterPro" id="IPR011547">
    <property type="entry name" value="SLC26A/SulP_dom"/>
</dbReference>
<dbReference type="eggNOG" id="COG0659">
    <property type="taxonomic scope" value="Bacteria"/>
</dbReference>
<evidence type="ECO:0000256" key="12">
    <source>
        <dbReference type="SAM" id="MobiDB-lite"/>
    </source>
</evidence>
<dbReference type="AlphaFoldDB" id="Q0RGM2"/>
<feature type="compositionally biased region" description="Basic residues" evidence="12">
    <location>
        <begin position="30"/>
        <end position="39"/>
    </location>
</feature>
<feature type="compositionally biased region" description="Low complexity" evidence="12">
    <location>
        <begin position="674"/>
        <end position="686"/>
    </location>
</feature>
<keyword evidence="11" id="KW-0479">Metal-binding</keyword>
<feature type="transmembrane region" description="Helical" evidence="13">
    <location>
        <begin position="150"/>
        <end position="172"/>
    </location>
</feature>
<dbReference type="HOGENOM" id="CLU_003182_11_0_11"/>
<feature type="region of interest" description="Disordered" evidence="12">
    <location>
        <begin position="1"/>
        <end position="43"/>
    </location>
</feature>
<protein>
    <recommendedName>
        <fullName evidence="3">carbonic anhydrase</fullName>
        <ecNumber evidence="3">4.2.1.1</ecNumber>
    </recommendedName>
</protein>
<keyword evidence="16" id="KW-1185">Reference proteome</keyword>
<dbReference type="GO" id="GO:0008270">
    <property type="term" value="F:zinc ion binding"/>
    <property type="evidence" value="ECO:0007669"/>
    <property type="project" value="InterPro"/>
</dbReference>
<dbReference type="GO" id="GO:0015976">
    <property type="term" value="P:carbon utilization"/>
    <property type="evidence" value="ECO:0007669"/>
    <property type="project" value="InterPro"/>
</dbReference>
<dbReference type="EC" id="4.2.1.1" evidence="3"/>
<proteinExistence type="inferred from homology"/>
<dbReference type="STRING" id="326424.FRAAL4724"/>
<dbReference type="GO" id="GO:0055085">
    <property type="term" value="P:transmembrane transport"/>
    <property type="evidence" value="ECO:0007669"/>
    <property type="project" value="InterPro"/>
</dbReference>
<feature type="binding site" evidence="11">
    <location>
        <position position="617"/>
    </location>
    <ligand>
        <name>Zn(2+)</name>
        <dbReference type="ChEBI" id="CHEBI:29105"/>
    </ligand>
</feature>
<dbReference type="EMBL" id="CT573213">
    <property type="protein sequence ID" value="CAJ63365.1"/>
    <property type="molecule type" value="Genomic_DNA"/>
</dbReference>
<dbReference type="eggNOG" id="COG0288">
    <property type="taxonomic scope" value="Bacteria"/>
</dbReference>
<evidence type="ECO:0000256" key="10">
    <source>
        <dbReference type="ARBA" id="ARBA00048348"/>
    </source>
</evidence>
<evidence type="ECO:0000256" key="2">
    <source>
        <dbReference type="ARBA" id="ARBA00006217"/>
    </source>
</evidence>
<accession>Q0RGM2</accession>
<feature type="binding site" evidence="11">
    <location>
        <position position="615"/>
    </location>
    <ligand>
        <name>Zn(2+)</name>
        <dbReference type="ChEBI" id="CHEBI:29105"/>
    </ligand>
</feature>
<name>Q0RGM2_FRAAA</name>
<feature type="transmembrane region" description="Helical" evidence="13">
    <location>
        <begin position="198"/>
        <end position="215"/>
    </location>
</feature>
<dbReference type="SUPFAM" id="SSF53056">
    <property type="entry name" value="beta-carbonic anhydrase, cab"/>
    <property type="match status" value="2"/>
</dbReference>
<evidence type="ECO:0000256" key="3">
    <source>
        <dbReference type="ARBA" id="ARBA00012925"/>
    </source>
</evidence>
<comment type="function">
    <text evidence="9">Catalyzes the reversible hydration of carbon dioxide to form bicarbonate.</text>
</comment>
<evidence type="ECO:0000259" key="14">
    <source>
        <dbReference type="Pfam" id="PF00916"/>
    </source>
</evidence>
<feature type="transmembrane region" description="Helical" evidence="13">
    <location>
        <begin position="408"/>
        <end position="437"/>
    </location>
</feature>
<comment type="subcellular location">
    <subcellularLocation>
        <location evidence="1">Membrane</location>
        <topology evidence="1">Multi-pass membrane protein</topology>
    </subcellularLocation>
</comment>
<organism evidence="15 16">
    <name type="scientific">Frankia alni (strain DSM 45986 / CECT 9034 / ACN14a)</name>
    <dbReference type="NCBI Taxonomy" id="326424"/>
    <lineage>
        <taxon>Bacteria</taxon>
        <taxon>Bacillati</taxon>
        <taxon>Actinomycetota</taxon>
        <taxon>Actinomycetes</taxon>
        <taxon>Frankiales</taxon>
        <taxon>Frankiaceae</taxon>
        <taxon>Frankia</taxon>
    </lineage>
</organism>
<feature type="region of interest" description="Disordered" evidence="12">
    <location>
        <begin position="855"/>
        <end position="906"/>
    </location>
</feature>
<evidence type="ECO:0000256" key="11">
    <source>
        <dbReference type="PIRSR" id="PIRSR601765-1"/>
    </source>
</evidence>
<feature type="transmembrane region" description="Helical" evidence="13">
    <location>
        <begin position="273"/>
        <end position="295"/>
    </location>
</feature>
<keyword evidence="4 13" id="KW-0812">Transmembrane</keyword>
<evidence type="ECO:0000256" key="4">
    <source>
        <dbReference type="ARBA" id="ARBA00022692"/>
    </source>
</evidence>
<keyword evidence="7 13" id="KW-0472">Membrane</keyword>
<feature type="domain" description="SLC26A/SulP transporter" evidence="14">
    <location>
        <begin position="47"/>
        <end position="408"/>
    </location>
</feature>
<dbReference type="PANTHER" id="PTHR11814">
    <property type="entry name" value="SULFATE TRANSPORTER"/>
    <property type="match status" value="1"/>
</dbReference>
<dbReference type="InterPro" id="IPR015892">
    <property type="entry name" value="Carbonic_anhydrase_CS"/>
</dbReference>
<dbReference type="GO" id="GO:0004089">
    <property type="term" value="F:carbonate dehydratase activity"/>
    <property type="evidence" value="ECO:0007669"/>
    <property type="project" value="UniProtKB-EC"/>
</dbReference>
<comment type="similarity">
    <text evidence="2">Belongs to the beta-class carbonic anhydrase family.</text>
</comment>
<feature type="compositionally biased region" description="Low complexity" evidence="12">
    <location>
        <begin position="18"/>
        <end position="29"/>
    </location>
</feature>
<keyword evidence="5 11" id="KW-0862">Zinc</keyword>
<dbReference type="SMR" id="Q0RGM2"/>
<feature type="transmembrane region" description="Helical" evidence="13">
    <location>
        <begin position="49"/>
        <end position="69"/>
    </location>
</feature>
<evidence type="ECO:0000256" key="9">
    <source>
        <dbReference type="ARBA" id="ARBA00024993"/>
    </source>
</evidence>
<evidence type="ECO:0000313" key="16">
    <source>
        <dbReference type="Proteomes" id="UP000000657"/>
    </source>
</evidence>
<feature type="binding site" evidence="11">
    <location>
        <position position="750"/>
    </location>
    <ligand>
        <name>Zn(2+)</name>
        <dbReference type="ChEBI" id="CHEBI:29105"/>
    </ligand>
</feature>
<dbReference type="SMART" id="SM00947">
    <property type="entry name" value="Pro_CA"/>
    <property type="match status" value="1"/>
</dbReference>
<feature type="compositionally biased region" description="Basic residues" evidence="12">
    <location>
        <begin position="897"/>
        <end position="906"/>
    </location>
</feature>
<feature type="binding site" evidence="11">
    <location>
        <position position="747"/>
    </location>
    <ligand>
        <name>Zn(2+)</name>
        <dbReference type="ChEBI" id="CHEBI:29105"/>
    </ligand>
</feature>
<dbReference type="GO" id="GO:0016020">
    <property type="term" value="C:membrane"/>
    <property type="evidence" value="ECO:0007669"/>
    <property type="project" value="UniProtKB-SubCell"/>
</dbReference>
<evidence type="ECO:0000256" key="8">
    <source>
        <dbReference type="ARBA" id="ARBA00023239"/>
    </source>
</evidence>
<evidence type="ECO:0000256" key="5">
    <source>
        <dbReference type="ARBA" id="ARBA00022833"/>
    </source>
</evidence>
<evidence type="ECO:0000256" key="6">
    <source>
        <dbReference type="ARBA" id="ARBA00022989"/>
    </source>
</evidence>
<evidence type="ECO:0000256" key="1">
    <source>
        <dbReference type="ARBA" id="ARBA00004141"/>
    </source>
</evidence>
<sequence>MDMTPPVTPPSPSRHSHSPPVAASPTSRPRGSRRSRRAAARREGWRPDLQASLVVFVVALPLSLGIAVASGAPVAAGLLAAVVGGIVAGALGGAPLQVSGPAAGLTVIVADLVNTYGWRVTCMITVGAGLLQILLGLCRVARASLAVSPAIVHGMLGGIGLTIVLGQIHVVLGGKADSHALDNIRAIPEAITSPHGPATVVGLVTIATILLWPRLPQAVPGAVRRIPAYLVAVVAGTAFAAAVGFDVPRVDLPASLFDSIALPELPHGDWSGIALGIFTVAIVASVESLLSAVAVDQLATSKGWRGPRADLDRELLGQGSANLLSGLIGGLPITGVIVRSSTNVVSGARTRASAILHGVWVLAFALFLGFAVEWIPLAALAGLLVVVGVRLVDVAHLRHVRRHGELPVYVVTLVGVVSLDLLQGVALGLVTALGLVLRRVLWSSVRLVHSDGLWQVEVEGTLSFLSLPRLARVLGRIPVGAPVSIELIVDYLDHAAYEHLRGWCANHEASGGVVSVDEIGQVWFRRSDHTERRRSVTPHLPRWFAPWSQWQEFDQDDDRQAGTADGAPPAVGQADYVGTMLVGVNEFHRRAAPLLRGTFDGLAAGQQPSALFLTCADSRIVPNIITSSGPGDLFTVRNIGNIVPRQSPRHPARATADLDRLHASDGGPAGTGSRGTAPGSSSSGSSSSGGIGLGMASGVGMAAGVGIAPGTGPLPGIVVPPSDLSVTAALDYAVEVLRVPAIVVCGHSGCGAMNALLKGTPPGQPESALAGWLSHADASLTRTPPPGTEDLPPVERLGRANVAQQLDNLREHPTVRRALEDGALELVGMYFDIGRAQISILDEETGRFVDPADALTKAPSEQGPGRRWDTPARGTPALAGTDAGSARSAAPPTSGGRRGRRLPPAG</sequence>
<evidence type="ECO:0000256" key="7">
    <source>
        <dbReference type="ARBA" id="ARBA00023136"/>
    </source>
</evidence>
<dbReference type="Pfam" id="PF00916">
    <property type="entry name" value="Sulfate_transp"/>
    <property type="match status" value="1"/>
</dbReference>
<comment type="catalytic activity">
    <reaction evidence="10">
        <text>hydrogencarbonate + H(+) = CO2 + H2O</text>
        <dbReference type="Rhea" id="RHEA:10748"/>
        <dbReference type="ChEBI" id="CHEBI:15377"/>
        <dbReference type="ChEBI" id="CHEBI:15378"/>
        <dbReference type="ChEBI" id="CHEBI:16526"/>
        <dbReference type="ChEBI" id="CHEBI:17544"/>
        <dbReference type="EC" id="4.2.1.1"/>
    </reaction>
</comment>
<gene>
    <name evidence="15" type="ordered locus">FRAAL4724</name>
</gene>
<comment type="cofactor">
    <cofactor evidence="11">
        <name>Zn(2+)</name>
        <dbReference type="ChEBI" id="CHEBI:29105"/>
    </cofactor>
    <text evidence="11">Binds 1 zinc ion per subunit.</text>
</comment>
<feature type="region of interest" description="Disordered" evidence="12">
    <location>
        <begin position="660"/>
        <end position="689"/>
    </location>
</feature>
<dbReference type="Gene3D" id="3.40.1050.10">
    <property type="entry name" value="Carbonic anhydrase"/>
    <property type="match status" value="2"/>
</dbReference>
<keyword evidence="8" id="KW-0456">Lyase</keyword>
<dbReference type="Pfam" id="PF00484">
    <property type="entry name" value="Pro_CA"/>
    <property type="match status" value="2"/>
</dbReference>
<dbReference type="Proteomes" id="UP000000657">
    <property type="component" value="Chromosome"/>
</dbReference>
<reference evidence="15 16" key="1">
    <citation type="journal article" date="2007" name="Genome Res.">
        <title>Genome characteristics of facultatively symbiotic Frankia sp. strains reflect host range and host plant biogeography.</title>
        <authorList>
            <person name="Normand P."/>
            <person name="Lapierre P."/>
            <person name="Tisa L.S."/>
            <person name="Gogarten J.P."/>
            <person name="Alloisio N."/>
            <person name="Bagnarol E."/>
            <person name="Bassi C.A."/>
            <person name="Berry A.M."/>
            <person name="Bickhart D.M."/>
            <person name="Choisne N."/>
            <person name="Couloux A."/>
            <person name="Cournoyer B."/>
            <person name="Cruveiller S."/>
            <person name="Daubin V."/>
            <person name="Demange N."/>
            <person name="Francino M.P."/>
            <person name="Goltsman E."/>
            <person name="Huang Y."/>
            <person name="Kopp O.R."/>
            <person name="Labarre L."/>
            <person name="Lapidus A."/>
            <person name="Lavire C."/>
            <person name="Marechal J."/>
            <person name="Martinez M."/>
            <person name="Mastronunzio J.E."/>
            <person name="Mullin B.C."/>
            <person name="Niemann J."/>
            <person name="Pujic P."/>
            <person name="Rawnsley T."/>
            <person name="Rouy Z."/>
            <person name="Schenowitz C."/>
            <person name="Sellstedt A."/>
            <person name="Tavares F."/>
            <person name="Tomkins J.P."/>
            <person name="Vallenet D."/>
            <person name="Valverde C."/>
            <person name="Wall L.G."/>
            <person name="Wang Y."/>
            <person name="Medigue C."/>
            <person name="Benson D.R."/>
        </authorList>
    </citation>
    <scope>NUCLEOTIDE SEQUENCE [LARGE SCALE GENOMIC DNA]</scope>
    <source>
        <strain evidence="16">DSM 45986 / CECT 9034 / ACN14a</strain>
    </source>
</reference>
<feature type="compositionally biased region" description="Pro residues" evidence="12">
    <location>
        <begin position="1"/>
        <end position="12"/>
    </location>
</feature>
<feature type="transmembrane region" description="Helical" evidence="13">
    <location>
        <begin position="315"/>
        <end position="338"/>
    </location>
</feature>
<evidence type="ECO:0000313" key="15">
    <source>
        <dbReference type="EMBL" id="CAJ63365.1"/>
    </source>
</evidence>
<evidence type="ECO:0000256" key="13">
    <source>
        <dbReference type="SAM" id="Phobius"/>
    </source>
</evidence>
<dbReference type="InterPro" id="IPR036874">
    <property type="entry name" value="Carbonic_anhydrase_sf"/>
</dbReference>
<dbReference type="InterPro" id="IPR001902">
    <property type="entry name" value="SLC26A/SulP_fam"/>
</dbReference>
<keyword evidence="6 13" id="KW-1133">Transmembrane helix</keyword>
<feature type="transmembrane region" description="Helical" evidence="13">
    <location>
        <begin position="76"/>
        <end position="96"/>
    </location>
</feature>